<sequence length="581" mass="64312">MKRSKILALVLALALVCTTFAACGDNNTSSTASKPANSGTSSTAESSTGENSAESTPASDNMAYPGTPGDNEITINFGAEEKLNTLVETYSHCFALTKHYMVNLVQLDENDEVVPGVATEWTISDDGLVYNFKLREGMTWTNGEPVTAKDFTFAWEKLLTKDTGSNYAYFAYIFKNGEKFYNGECGIEDVGFKAVSDYELEVTLEGPTPYALFTFSFGSLAPVNQKFYEEVGADKYMTEAQYFNTNGAFKVESWTHDDSIVLVKNPDFYDADKVQLDKINCKMIIDSAAQLNAFQAGELDVCTLNADSREIMVNEDYPIQSYSDGAEFHMLFNTNNEVLANANIRKALSLAIDREAFIAAIAKGSNQVATSFTTGVNGVNGTPFRDDVLAEYDELFKKNADPDAAKEAWNKGLEELGITSEEAASKISMNTGNSDDATKQGAFFQEQFRTNLGIEIAVNPMTTQAQSDARDNRDYALDFTGWGPDYNDPMTFLDMWVTGNGNNSVDYSNPEYDKLIAEAGSTNDLELRQKNFLACEKLIADECPIAPVYWRMRDYVTSGKINNGYWRTTFTDFNFTYTTLK</sequence>
<reference evidence="8 9" key="1">
    <citation type="submission" date="2022-06" db="EMBL/GenBank/DDBJ databases">
        <title>Isolation of gut microbiota from human fecal samples.</title>
        <authorList>
            <person name="Pamer E.G."/>
            <person name="Barat B."/>
            <person name="Waligurski E."/>
            <person name="Medina S."/>
            <person name="Paddock L."/>
            <person name="Mostad J."/>
        </authorList>
    </citation>
    <scope>NUCLEOTIDE SEQUENCE [LARGE SCALE GENOMIC DNA]</scope>
    <source>
        <strain evidence="8 9">DFI.9.73</strain>
    </source>
</reference>
<dbReference type="PROSITE" id="PS51257">
    <property type="entry name" value="PROKAR_LIPOPROTEIN"/>
    <property type="match status" value="1"/>
</dbReference>
<comment type="caution">
    <text evidence="8">The sequence shown here is derived from an EMBL/GenBank/DDBJ whole genome shotgun (WGS) entry which is preliminary data.</text>
</comment>
<evidence type="ECO:0000256" key="2">
    <source>
        <dbReference type="ARBA" id="ARBA00005695"/>
    </source>
</evidence>
<name>A0ABT1S476_9FIRM</name>
<dbReference type="RefSeq" id="WP_066859991.1">
    <property type="nucleotide sequence ID" value="NZ_CABKVV010000009.1"/>
</dbReference>
<dbReference type="SUPFAM" id="SSF53850">
    <property type="entry name" value="Periplasmic binding protein-like II"/>
    <property type="match status" value="1"/>
</dbReference>
<feature type="region of interest" description="Disordered" evidence="5">
    <location>
        <begin position="28"/>
        <end position="67"/>
    </location>
</feature>
<feature type="chain" id="PRO_5046860905" evidence="6">
    <location>
        <begin position="22"/>
        <end position="581"/>
    </location>
</feature>
<evidence type="ECO:0000256" key="5">
    <source>
        <dbReference type="SAM" id="MobiDB-lite"/>
    </source>
</evidence>
<evidence type="ECO:0000256" key="3">
    <source>
        <dbReference type="ARBA" id="ARBA00022448"/>
    </source>
</evidence>
<keyword evidence="3" id="KW-0813">Transport</keyword>
<comment type="similarity">
    <text evidence="2">Belongs to the bacterial solute-binding protein 5 family.</text>
</comment>
<keyword evidence="9" id="KW-1185">Reference proteome</keyword>
<dbReference type="InterPro" id="IPR039424">
    <property type="entry name" value="SBP_5"/>
</dbReference>
<dbReference type="PANTHER" id="PTHR30290">
    <property type="entry name" value="PERIPLASMIC BINDING COMPONENT OF ABC TRANSPORTER"/>
    <property type="match status" value="1"/>
</dbReference>
<gene>
    <name evidence="8" type="ORF">NE695_17035</name>
</gene>
<evidence type="ECO:0000313" key="8">
    <source>
        <dbReference type="EMBL" id="MCQ4841618.1"/>
    </source>
</evidence>
<proteinExistence type="inferred from homology"/>
<dbReference type="Pfam" id="PF00496">
    <property type="entry name" value="SBP_bac_5"/>
    <property type="match status" value="1"/>
</dbReference>
<feature type="domain" description="Solute-binding protein family 5" evidence="7">
    <location>
        <begin position="112"/>
        <end position="503"/>
    </location>
</feature>
<dbReference type="Gene3D" id="3.40.190.10">
    <property type="entry name" value="Periplasmic binding protein-like II"/>
    <property type="match status" value="1"/>
</dbReference>
<dbReference type="CDD" id="cd08504">
    <property type="entry name" value="PBP2_OppA"/>
    <property type="match status" value="1"/>
</dbReference>
<evidence type="ECO:0000256" key="4">
    <source>
        <dbReference type="ARBA" id="ARBA00022729"/>
    </source>
</evidence>
<dbReference type="PANTHER" id="PTHR30290:SF10">
    <property type="entry name" value="PERIPLASMIC OLIGOPEPTIDE-BINDING PROTEIN-RELATED"/>
    <property type="match status" value="1"/>
</dbReference>
<keyword evidence="4 6" id="KW-0732">Signal</keyword>
<evidence type="ECO:0000256" key="6">
    <source>
        <dbReference type="SAM" id="SignalP"/>
    </source>
</evidence>
<dbReference type="EMBL" id="JANFZH010000059">
    <property type="protein sequence ID" value="MCQ4841618.1"/>
    <property type="molecule type" value="Genomic_DNA"/>
</dbReference>
<organism evidence="8 9">
    <name type="scientific">Neglectibacter timonensis</name>
    <dbReference type="NCBI Taxonomy" id="1776382"/>
    <lineage>
        <taxon>Bacteria</taxon>
        <taxon>Bacillati</taxon>
        <taxon>Bacillota</taxon>
        <taxon>Clostridia</taxon>
        <taxon>Eubacteriales</taxon>
        <taxon>Oscillospiraceae</taxon>
        <taxon>Neglectibacter</taxon>
    </lineage>
</organism>
<evidence type="ECO:0000259" key="7">
    <source>
        <dbReference type="Pfam" id="PF00496"/>
    </source>
</evidence>
<dbReference type="GeneID" id="90531010"/>
<dbReference type="InterPro" id="IPR030678">
    <property type="entry name" value="Peptide/Ni-bd"/>
</dbReference>
<evidence type="ECO:0000256" key="1">
    <source>
        <dbReference type="ARBA" id="ARBA00004196"/>
    </source>
</evidence>
<evidence type="ECO:0000313" key="9">
    <source>
        <dbReference type="Proteomes" id="UP001524473"/>
    </source>
</evidence>
<accession>A0ABT1S476</accession>
<dbReference type="InterPro" id="IPR000914">
    <property type="entry name" value="SBP_5_dom"/>
</dbReference>
<protein>
    <submittedName>
        <fullName evidence="8">Peptide ABC transporter substrate-binding protein</fullName>
    </submittedName>
</protein>
<dbReference type="Gene3D" id="3.10.105.10">
    <property type="entry name" value="Dipeptide-binding Protein, Domain 3"/>
    <property type="match status" value="1"/>
</dbReference>
<feature type="compositionally biased region" description="Low complexity" evidence="5">
    <location>
        <begin position="36"/>
        <end position="56"/>
    </location>
</feature>
<comment type="subcellular location">
    <subcellularLocation>
        <location evidence="1">Cell envelope</location>
    </subcellularLocation>
</comment>
<dbReference type="Proteomes" id="UP001524473">
    <property type="component" value="Unassembled WGS sequence"/>
</dbReference>
<feature type="signal peptide" evidence="6">
    <location>
        <begin position="1"/>
        <end position="21"/>
    </location>
</feature>
<dbReference type="Gene3D" id="3.90.76.10">
    <property type="entry name" value="Dipeptide-binding Protein, Domain 1"/>
    <property type="match status" value="1"/>
</dbReference>
<dbReference type="PIRSF" id="PIRSF002741">
    <property type="entry name" value="MppA"/>
    <property type="match status" value="1"/>
</dbReference>